<dbReference type="InterPro" id="IPR006121">
    <property type="entry name" value="HMA_dom"/>
</dbReference>
<protein>
    <submittedName>
        <fullName evidence="12">TonB-dependent receptor</fullName>
    </submittedName>
</protein>
<dbReference type="Gene3D" id="2.170.130.10">
    <property type="entry name" value="TonB-dependent receptor, plug domain"/>
    <property type="match status" value="1"/>
</dbReference>
<dbReference type="InterPro" id="IPR036942">
    <property type="entry name" value="Beta-barrel_TonB_sf"/>
</dbReference>
<evidence type="ECO:0000256" key="6">
    <source>
        <dbReference type="ARBA" id="ARBA00023077"/>
    </source>
</evidence>
<gene>
    <name evidence="12" type="ORF">OD355_02990</name>
</gene>
<dbReference type="GO" id="GO:0046872">
    <property type="term" value="F:metal ion binding"/>
    <property type="evidence" value="ECO:0007669"/>
    <property type="project" value="InterPro"/>
</dbReference>
<dbReference type="Proteomes" id="UP001209317">
    <property type="component" value="Unassembled WGS sequence"/>
</dbReference>
<dbReference type="SUPFAM" id="SSF55008">
    <property type="entry name" value="HMA, heavy metal-associated domain"/>
    <property type="match status" value="1"/>
</dbReference>
<dbReference type="PANTHER" id="PTHR30069:SF29">
    <property type="entry name" value="HEMOGLOBIN AND HEMOGLOBIN-HAPTOGLOBIN-BINDING PROTEIN 1-RELATED"/>
    <property type="match status" value="1"/>
</dbReference>
<feature type="signal peptide" evidence="10">
    <location>
        <begin position="1"/>
        <end position="20"/>
    </location>
</feature>
<sequence>MNFIYRTTLLVLILFASVYAGDAQTLTASSFQVSGACGMCKARIEKAAKISGVQSAVWDMETQQLQLSYDAGKTSVQQIHQAVADAGHDTELKKAADEVYNALPACCHYRNADNPHKQIAASNGLSEQALIYGIVVAEDNKGNFTPLTNAGVQWLGTTQGTLTDSHGVFSIPANDQTKKLIVSFSGMQSDTLDVTDMNHMQIVLASNGELKQVTVSSSRRLSSYISTHDAFRQQLMTPKELLKAACCNLSESFETNPSIDVSSSDAVTGAKQIQMLGLSGIYTQLTNENLPGPRGLATATGLGLIPGPWIEGIQIIKGTGSVVNGFESIAGQINVELIKPNYKEKLYLNGYINSIGKTDLNLNLTQRVNDQWSTALLLHDDFLLNKTDYNKDGFKDLPTGNQFNVVNRWMYDNSKGWTGQLGVKYLQERKKGGELDFTDTDQLSTNRYGIGLNTDRYEGFAKLGYIFPNKRYQSIGLQLSAFRHSQDAFFGTTPYKGNQDNVYANLIYQSIIGNTNHKFRTGAGIVSDRYKETFKTSDFGRTETVPGAFFEYTYTMNAKFDVVAGIRADHNSLYGWFTTPRLNLRYAPLPGTTFRLSAGRGQRTANVLAENMSLMASARNFILSGNSGGKAFGLDPEVAWNKGISLDQQLKLFSRNAMLSLDFFRNDFSNQVVVDLENPREVHFYNLEGKSYSNSFQAELTMAPAKNFDVRLAYRYFDVKATQQGALLEKAFTAKNRAFANLAYHVNGWAFDYTINYIGRKRIPSTLANPQQYRMEAYSPDYFMMHAQVSKTFGKNNSFELYLGAENLGNFIQDKSIIAPNEPFGQYFDASMIWGPVNERMFYGGFRYKIFNK</sequence>
<comment type="caution">
    <text evidence="12">The sequence shown here is derived from an EMBL/GenBank/DDBJ whole genome shotgun (WGS) entry which is preliminary data.</text>
</comment>
<keyword evidence="6" id="KW-0798">TonB box</keyword>
<evidence type="ECO:0000256" key="7">
    <source>
        <dbReference type="ARBA" id="ARBA00023136"/>
    </source>
</evidence>
<dbReference type="InterPro" id="IPR037066">
    <property type="entry name" value="Plug_dom_sf"/>
</dbReference>
<keyword evidence="9" id="KW-0998">Cell outer membrane</keyword>
<keyword evidence="4" id="KW-0812">Transmembrane</keyword>
<dbReference type="SUPFAM" id="SSF56935">
    <property type="entry name" value="Porins"/>
    <property type="match status" value="1"/>
</dbReference>
<feature type="domain" description="HMA" evidence="11">
    <location>
        <begin position="22"/>
        <end position="91"/>
    </location>
</feature>
<dbReference type="Pfam" id="PF00593">
    <property type="entry name" value="TonB_dep_Rec_b-barrel"/>
    <property type="match status" value="1"/>
</dbReference>
<keyword evidence="8 12" id="KW-0675">Receptor</keyword>
<dbReference type="Pfam" id="PF00403">
    <property type="entry name" value="HMA"/>
    <property type="match status" value="1"/>
</dbReference>
<evidence type="ECO:0000256" key="5">
    <source>
        <dbReference type="ARBA" id="ARBA00022729"/>
    </source>
</evidence>
<evidence type="ECO:0000256" key="3">
    <source>
        <dbReference type="ARBA" id="ARBA00022452"/>
    </source>
</evidence>
<keyword evidence="13" id="KW-1185">Reference proteome</keyword>
<dbReference type="InterPro" id="IPR000531">
    <property type="entry name" value="Beta-barrel_TonB"/>
</dbReference>
<organism evidence="12 13">
    <name type="scientific">Haoranjiania flava</name>
    <dbReference type="NCBI Taxonomy" id="1856322"/>
    <lineage>
        <taxon>Bacteria</taxon>
        <taxon>Pseudomonadati</taxon>
        <taxon>Bacteroidota</taxon>
        <taxon>Chitinophagia</taxon>
        <taxon>Chitinophagales</taxon>
        <taxon>Chitinophagaceae</taxon>
        <taxon>Haoranjiania</taxon>
    </lineage>
</organism>
<dbReference type="PANTHER" id="PTHR30069">
    <property type="entry name" value="TONB-DEPENDENT OUTER MEMBRANE RECEPTOR"/>
    <property type="match status" value="1"/>
</dbReference>
<accession>A0AAE3LJ95</accession>
<keyword evidence="5 10" id="KW-0732">Signal</keyword>
<evidence type="ECO:0000256" key="8">
    <source>
        <dbReference type="ARBA" id="ARBA00023170"/>
    </source>
</evidence>
<evidence type="ECO:0000256" key="9">
    <source>
        <dbReference type="ARBA" id="ARBA00023237"/>
    </source>
</evidence>
<evidence type="ECO:0000256" key="10">
    <source>
        <dbReference type="SAM" id="SignalP"/>
    </source>
</evidence>
<dbReference type="InterPro" id="IPR039426">
    <property type="entry name" value="TonB-dep_rcpt-like"/>
</dbReference>
<keyword evidence="2" id="KW-0813">Transport</keyword>
<keyword evidence="3" id="KW-1134">Transmembrane beta strand</keyword>
<evidence type="ECO:0000313" key="13">
    <source>
        <dbReference type="Proteomes" id="UP001209317"/>
    </source>
</evidence>
<dbReference type="Gene3D" id="2.40.170.20">
    <property type="entry name" value="TonB-dependent receptor, beta-barrel domain"/>
    <property type="match status" value="1"/>
</dbReference>
<evidence type="ECO:0000256" key="4">
    <source>
        <dbReference type="ARBA" id="ARBA00022692"/>
    </source>
</evidence>
<dbReference type="SUPFAM" id="SSF49464">
    <property type="entry name" value="Carboxypeptidase regulatory domain-like"/>
    <property type="match status" value="1"/>
</dbReference>
<dbReference type="Gene3D" id="3.30.70.100">
    <property type="match status" value="1"/>
</dbReference>
<dbReference type="GO" id="GO:0015344">
    <property type="term" value="F:siderophore uptake transmembrane transporter activity"/>
    <property type="evidence" value="ECO:0007669"/>
    <property type="project" value="TreeGrafter"/>
</dbReference>
<dbReference type="GO" id="GO:0044718">
    <property type="term" value="P:siderophore transmembrane transport"/>
    <property type="evidence" value="ECO:0007669"/>
    <property type="project" value="TreeGrafter"/>
</dbReference>
<feature type="chain" id="PRO_5041929059" evidence="10">
    <location>
        <begin position="21"/>
        <end position="853"/>
    </location>
</feature>
<name>A0AAE3LJ95_9BACT</name>
<evidence type="ECO:0000256" key="1">
    <source>
        <dbReference type="ARBA" id="ARBA00004571"/>
    </source>
</evidence>
<dbReference type="InterPro" id="IPR008969">
    <property type="entry name" value="CarboxyPept-like_regulatory"/>
</dbReference>
<evidence type="ECO:0000313" key="12">
    <source>
        <dbReference type="EMBL" id="MCU7693477.1"/>
    </source>
</evidence>
<evidence type="ECO:0000256" key="2">
    <source>
        <dbReference type="ARBA" id="ARBA00022448"/>
    </source>
</evidence>
<dbReference type="GO" id="GO:0009279">
    <property type="term" value="C:cell outer membrane"/>
    <property type="evidence" value="ECO:0007669"/>
    <property type="project" value="UniProtKB-SubCell"/>
</dbReference>
<dbReference type="EMBL" id="JAOTPL010000003">
    <property type="protein sequence ID" value="MCU7693477.1"/>
    <property type="molecule type" value="Genomic_DNA"/>
</dbReference>
<dbReference type="InterPro" id="IPR036163">
    <property type="entry name" value="HMA_dom_sf"/>
</dbReference>
<dbReference type="Pfam" id="PF13715">
    <property type="entry name" value="CarbopepD_reg_2"/>
    <property type="match status" value="1"/>
</dbReference>
<keyword evidence="7" id="KW-0472">Membrane</keyword>
<comment type="subcellular location">
    <subcellularLocation>
        <location evidence="1">Cell outer membrane</location>
        <topology evidence="1">Multi-pass membrane protein</topology>
    </subcellularLocation>
</comment>
<proteinExistence type="predicted"/>
<dbReference type="RefSeq" id="WP_263036965.1">
    <property type="nucleotide sequence ID" value="NZ_JAOTPL010000003.1"/>
</dbReference>
<reference evidence="12" key="1">
    <citation type="submission" date="2022-10" db="EMBL/GenBank/DDBJ databases">
        <authorList>
            <person name="Kim H.S."/>
            <person name="Kim J.-S."/>
            <person name="Suh M.K."/>
            <person name="Eom M.K."/>
            <person name="Lee J.-S."/>
        </authorList>
    </citation>
    <scope>NUCLEOTIDE SEQUENCE</scope>
    <source>
        <strain evidence="12">LIP-5</strain>
    </source>
</reference>
<evidence type="ECO:0000259" key="11">
    <source>
        <dbReference type="PROSITE" id="PS50846"/>
    </source>
</evidence>
<dbReference type="PROSITE" id="PS50846">
    <property type="entry name" value="HMA_2"/>
    <property type="match status" value="1"/>
</dbReference>
<dbReference type="AlphaFoldDB" id="A0AAE3LJ95"/>